<dbReference type="EMBL" id="FLQY01000212">
    <property type="protein sequence ID" value="SBT08675.1"/>
    <property type="molecule type" value="Genomic_DNA"/>
</dbReference>
<keyword evidence="3" id="KW-1185">Reference proteome</keyword>
<dbReference type="RefSeq" id="WP_186411313.1">
    <property type="nucleotide sequence ID" value="NZ_FLQY01000212.1"/>
</dbReference>
<protein>
    <submittedName>
        <fullName evidence="2">SprA-related family</fullName>
    </submittedName>
</protein>
<feature type="region of interest" description="Disordered" evidence="1">
    <location>
        <begin position="165"/>
        <end position="202"/>
    </location>
</feature>
<organism evidence="2 3">
    <name type="scientific">Candidatus Propionivibrio aalborgensis</name>
    <dbReference type="NCBI Taxonomy" id="1860101"/>
    <lineage>
        <taxon>Bacteria</taxon>
        <taxon>Pseudomonadati</taxon>
        <taxon>Pseudomonadota</taxon>
        <taxon>Betaproteobacteria</taxon>
        <taxon>Rhodocyclales</taxon>
        <taxon>Rhodocyclaceae</taxon>
        <taxon>Propionivibrio</taxon>
    </lineage>
</organism>
<proteinExistence type="predicted"/>
<feature type="region of interest" description="Disordered" evidence="1">
    <location>
        <begin position="15"/>
        <end position="99"/>
    </location>
</feature>
<feature type="compositionally biased region" description="Basic and acidic residues" evidence="1">
    <location>
        <begin position="67"/>
        <end position="78"/>
    </location>
</feature>
<reference evidence="2 3" key="1">
    <citation type="submission" date="2016-06" db="EMBL/GenBank/DDBJ databases">
        <authorList>
            <person name="Kjaerup R.B."/>
            <person name="Dalgaard T.S."/>
            <person name="Juul-Madsen H.R."/>
        </authorList>
    </citation>
    <scope>NUCLEOTIDE SEQUENCE [LARGE SCALE GENOMIC DNA]</scope>
    <source>
        <strain evidence="2">2</strain>
    </source>
</reference>
<accession>A0A1A8XUD3</accession>
<sequence>MTQITAIGSAQASFGFENLARPGAQKASPTANEDDSSVRSGRSGVSGSGKTGELSPEEQQEVQQLKQADRKVRAHEQAHLAAGAGLVRSGPSFTYQIGPDNQRYAVSGEVSIDVSPGRTPTETIPKAQQIRAAALAPVDPSPQDHSVAAKAGRMEGDARIELATQQRDEAKSAGEGTSRLYQNVEQGESEKDLLGGRLDLYA</sequence>
<gene>
    <name evidence="2" type="ORF">PROAA_290005</name>
</gene>
<evidence type="ECO:0000256" key="1">
    <source>
        <dbReference type="SAM" id="MobiDB-lite"/>
    </source>
</evidence>
<evidence type="ECO:0000313" key="3">
    <source>
        <dbReference type="Proteomes" id="UP000199600"/>
    </source>
</evidence>
<name>A0A1A8XUD3_9RHOO</name>
<dbReference type="Proteomes" id="UP000199600">
    <property type="component" value="Unassembled WGS sequence"/>
</dbReference>
<dbReference type="AlphaFoldDB" id="A0A1A8XUD3"/>
<dbReference type="InterPro" id="IPR021973">
    <property type="entry name" value="SprA-related"/>
</dbReference>
<dbReference type="Pfam" id="PF12118">
    <property type="entry name" value="SprA-related"/>
    <property type="match status" value="1"/>
</dbReference>
<evidence type="ECO:0000313" key="2">
    <source>
        <dbReference type="EMBL" id="SBT08675.1"/>
    </source>
</evidence>